<organism evidence="2 4">
    <name type="scientific">Methanosarcina mazei</name>
    <name type="common">Methanosarcina frisia</name>
    <dbReference type="NCBI Taxonomy" id="2209"/>
    <lineage>
        <taxon>Archaea</taxon>
        <taxon>Methanobacteriati</taxon>
        <taxon>Methanobacteriota</taxon>
        <taxon>Stenosarchaea group</taxon>
        <taxon>Methanomicrobia</taxon>
        <taxon>Methanosarcinales</taxon>
        <taxon>Methanosarcinaceae</taxon>
        <taxon>Methanosarcina</taxon>
    </lineage>
</organism>
<dbReference type="PATRIC" id="fig|2209.81.peg.2305"/>
<dbReference type="RefSeq" id="WP_048045399.1">
    <property type="nucleotide sequence ID" value="NZ_CP042908.1"/>
</dbReference>
<dbReference type="Proteomes" id="UP000467371">
    <property type="component" value="Chromosome"/>
</dbReference>
<reference evidence="2 4" key="1">
    <citation type="journal article" date="2015" name="ISME J.">
        <title>Genomic and phenotypic differentiation among Methanosarcina mazei populations from Columbia River sediment.</title>
        <authorList>
            <person name="Youngblut N.D."/>
            <person name="Wirth J.S."/>
            <person name="Henriksen J.R."/>
            <person name="Smith M."/>
            <person name="Simon H."/>
            <person name="Metcalf W.W."/>
            <person name="Whitaker R.J."/>
        </authorList>
    </citation>
    <scope>NUCLEOTIDE SEQUENCE [LARGE SCALE GENOMIC DNA]</scope>
    <source>
        <strain evidence="2 4">1.H.A.0.1</strain>
    </source>
</reference>
<dbReference type="SUPFAM" id="SSF53448">
    <property type="entry name" value="Nucleotide-diphospho-sugar transferases"/>
    <property type="match status" value="1"/>
</dbReference>
<accession>A0A0F8NXG9</accession>
<evidence type="ECO:0000313" key="2">
    <source>
        <dbReference type="EMBL" id="KKH29339.1"/>
    </source>
</evidence>
<evidence type="ECO:0000313" key="4">
    <source>
        <dbReference type="Proteomes" id="UP000034338"/>
    </source>
</evidence>
<evidence type="ECO:0000313" key="5">
    <source>
        <dbReference type="Proteomes" id="UP000467371"/>
    </source>
</evidence>
<dbReference type="AlphaFoldDB" id="A0A0F8NXG9"/>
<dbReference type="EMBL" id="CP042908">
    <property type="protein sequence ID" value="QIB89736.1"/>
    <property type="molecule type" value="Genomic_DNA"/>
</dbReference>
<dbReference type="EMBL" id="JJQF01000098">
    <property type="protein sequence ID" value="KKH29339.1"/>
    <property type="molecule type" value="Genomic_DNA"/>
</dbReference>
<dbReference type="Proteomes" id="UP000034338">
    <property type="component" value="Unassembled WGS sequence"/>
</dbReference>
<sequence length="326" mass="37784">MNFSIIIPTYKRPDDLKKCLESILVQTVVPLEVIVVDNADYFKTGQLINNSFDIFVENGINLKYIKNGNSNSANIARNIGASNSIGDILLFIDDDIILDKDFIKEIMSVYKTYPNAIGVQGFILNKKVSRFVDFIHKIFCLTHNKKNNNKLLPSIQDVYAYPLTKIVNCQWIMSGCTGYKKQFFQKFKFDENMYKYCSGDDVDLSYRIYKEYPQSLYQTPFAKVIHTTSSIGRVPKKELIYTMQVYHTYLFYKLIDQKLTNKLLFGWSRVGYVLTKLGIFCLKPSKSNFLLVKNLIASYFYCITHLNSLKKGDISFFTESIMKNKF</sequence>
<protein>
    <submittedName>
        <fullName evidence="3">Glycosyltransferase family 2 protein</fullName>
    </submittedName>
</protein>
<dbReference type="PANTHER" id="PTHR43685">
    <property type="entry name" value="GLYCOSYLTRANSFERASE"/>
    <property type="match status" value="1"/>
</dbReference>
<name>A0A0F8NXG9_METMZ</name>
<dbReference type="InterPro" id="IPR001173">
    <property type="entry name" value="Glyco_trans_2-like"/>
</dbReference>
<reference evidence="3 5" key="2">
    <citation type="journal article" date="2020" name="Environ. Microbiol. Rep.">
        <title>Redox cycling of Fe(II) and Fe(III) in magnetite accelerates aceticlastic methanogenesis by Methanosarcina mazei.</title>
        <authorList>
            <person name="Wang H."/>
            <person name="Byrne J.M."/>
            <person name="Liu P."/>
            <person name="Liu J."/>
            <person name="Dong X."/>
            <person name="Lu Y."/>
        </authorList>
    </citation>
    <scope>NUCLEOTIDE SEQUENCE [LARGE SCALE GENOMIC DNA]</scope>
    <source>
        <strain evidence="3">Zm-15</strain>
        <strain evidence="5">zm-15</strain>
    </source>
</reference>
<feature type="domain" description="Glycosyltransferase 2-like" evidence="1">
    <location>
        <begin position="4"/>
        <end position="131"/>
    </location>
</feature>
<gene>
    <name evidence="2" type="ORF">DU37_10665</name>
    <name evidence="3" type="ORF">FQU78_00635</name>
</gene>
<dbReference type="Gene3D" id="3.90.550.10">
    <property type="entry name" value="Spore Coat Polysaccharide Biosynthesis Protein SpsA, Chain A"/>
    <property type="match status" value="1"/>
</dbReference>
<dbReference type="InterPro" id="IPR050834">
    <property type="entry name" value="Glycosyltransf_2"/>
</dbReference>
<evidence type="ECO:0000313" key="3">
    <source>
        <dbReference type="EMBL" id="QIB89736.1"/>
    </source>
</evidence>
<dbReference type="PANTHER" id="PTHR43685:SF2">
    <property type="entry name" value="GLYCOSYLTRANSFERASE 2-LIKE DOMAIN-CONTAINING PROTEIN"/>
    <property type="match status" value="1"/>
</dbReference>
<keyword evidence="3" id="KW-0808">Transferase</keyword>
<dbReference type="GeneID" id="44085571"/>
<dbReference type="InterPro" id="IPR029044">
    <property type="entry name" value="Nucleotide-diphossugar_trans"/>
</dbReference>
<dbReference type="Pfam" id="PF00535">
    <property type="entry name" value="Glycos_transf_2"/>
    <property type="match status" value="1"/>
</dbReference>
<dbReference type="CDD" id="cd00761">
    <property type="entry name" value="Glyco_tranf_GTA_type"/>
    <property type="match status" value="1"/>
</dbReference>
<evidence type="ECO:0000259" key="1">
    <source>
        <dbReference type="Pfam" id="PF00535"/>
    </source>
</evidence>
<proteinExistence type="predicted"/>
<dbReference type="GO" id="GO:0016740">
    <property type="term" value="F:transferase activity"/>
    <property type="evidence" value="ECO:0007669"/>
    <property type="project" value="UniProtKB-KW"/>
</dbReference>